<feature type="domain" description="OmpA-like" evidence="2">
    <location>
        <begin position="184"/>
        <end position="311"/>
    </location>
</feature>
<evidence type="ECO:0000313" key="3">
    <source>
        <dbReference type="EMBL" id="GMI42447.1"/>
    </source>
</evidence>
<dbReference type="CDD" id="cd07185">
    <property type="entry name" value="OmpA_C-like"/>
    <property type="match status" value="1"/>
</dbReference>
<name>A0A9W7L9Y2_9STRA</name>
<dbReference type="Proteomes" id="UP001165065">
    <property type="component" value="Unassembled WGS sequence"/>
</dbReference>
<keyword evidence="4" id="KW-1185">Reference proteome</keyword>
<comment type="caution">
    <text evidence="3">The sequence shown here is derived from an EMBL/GenBank/DDBJ whole genome shotgun (WGS) entry which is preliminary data.</text>
</comment>
<dbReference type="PANTHER" id="PTHR30329:SF21">
    <property type="entry name" value="LIPOPROTEIN YIAD-RELATED"/>
    <property type="match status" value="1"/>
</dbReference>
<protein>
    <recommendedName>
        <fullName evidence="2">OmpA-like domain-containing protein</fullName>
    </recommendedName>
</protein>
<sequence length="396" mass="43420">MDATKIRLLATSLGGEVHALNLVKDLSFPSKWNPKPRRRRSTGDSGSKLPPIWGVGGDGIAVQGGLVRREEGGGANAVNFESSKFAGKSGIGLVIKERLEFREGDVELTRVDLAKVENVALQLKKQENDVNSSIIEICYPAGNGAEDIVTNIEKALGEQGISMGRLRRNPQLRSRSTTTTITFKTVQTIHLDCQIEFSSCSSELDLYSDDETPTSSTKVVLSQVARLLASQPFHHIVIEGHTDDRHNPFGTNLQLSQDRADAVRGYLVDMGVGESRVKAMGFGEKRPVVSNDTRENRALNRRVCFLISELSTKHSMKSLGRTDALMNDSSAVGTLAALAVDESQTKGLRRAAAEVLVEARWRWEKVRVIYLMGLRKNINDDVVREIIIQAAVLGCI</sequence>
<dbReference type="EMBL" id="BRYA01000172">
    <property type="protein sequence ID" value="GMI42447.1"/>
    <property type="molecule type" value="Genomic_DNA"/>
</dbReference>
<proteinExistence type="predicted"/>
<dbReference type="Pfam" id="PF00691">
    <property type="entry name" value="OmpA"/>
    <property type="match status" value="1"/>
</dbReference>
<dbReference type="InterPro" id="IPR006665">
    <property type="entry name" value="OmpA-like"/>
</dbReference>
<evidence type="ECO:0000259" key="2">
    <source>
        <dbReference type="PROSITE" id="PS51123"/>
    </source>
</evidence>
<accession>A0A9W7L9Y2</accession>
<dbReference type="InterPro" id="IPR050330">
    <property type="entry name" value="Bact_OuterMem_StrucFunc"/>
</dbReference>
<feature type="region of interest" description="Disordered" evidence="1">
    <location>
        <begin position="31"/>
        <end position="51"/>
    </location>
</feature>
<dbReference type="Gene3D" id="3.30.1330.60">
    <property type="entry name" value="OmpA-like domain"/>
    <property type="match status" value="1"/>
</dbReference>
<evidence type="ECO:0000256" key="1">
    <source>
        <dbReference type="SAM" id="MobiDB-lite"/>
    </source>
</evidence>
<dbReference type="OrthoDB" id="8300695at2759"/>
<reference evidence="4" key="1">
    <citation type="journal article" date="2023" name="Commun. Biol.">
        <title>Genome analysis of Parmales, the sister group of diatoms, reveals the evolutionary specialization of diatoms from phago-mixotrophs to photoautotrophs.</title>
        <authorList>
            <person name="Ban H."/>
            <person name="Sato S."/>
            <person name="Yoshikawa S."/>
            <person name="Yamada K."/>
            <person name="Nakamura Y."/>
            <person name="Ichinomiya M."/>
            <person name="Sato N."/>
            <person name="Blanc-Mathieu R."/>
            <person name="Endo H."/>
            <person name="Kuwata A."/>
            <person name="Ogata H."/>
        </authorList>
    </citation>
    <scope>NUCLEOTIDE SEQUENCE [LARGE SCALE GENOMIC DNA]</scope>
</reference>
<dbReference type="PANTHER" id="PTHR30329">
    <property type="entry name" value="STATOR ELEMENT OF FLAGELLAR MOTOR COMPLEX"/>
    <property type="match status" value="1"/>
</dbReference>
<dbReference type="InterPro" id="IPR036737">
    <property type="entry name" value="OmpA-like_sf"/>
</dbReference>
<evidence type="ECO:0000313" key="4">
    <source>
        <dbReference type="Proteomes" id="UP001165065"/>
    </source>
</evidence>
<dbReference type="PROSITE" id="PS51123">
    <property type="entry name" value="OMPA_2"/>
    <property type="match status" value="1"/>
</dbReference>
<dbReference type="SUPFAM" id="SSF103088">
    <property type="entry name" value="OmpA-like"/>
    <property type="match status" value="1"/>
</dbReference>
<gene>
    <name evidence="3" type="ORF">TrCOL_g4785</name>
</gene>
<dbReference type="AlphaFoldDB" id="A0A9W7L9Y2"/>
<organism evidence="3 4">
    <name type="scientific">Triparma columacea</name>
    <dbReference type="NCBI Taxonomy" id="722753"/>
    <lineage>
        <taxon>Eukaryota</taxon>
        <taxon>Sar</taxon>
        <taxon>Stramenopiles</taxon>
        <taxon>Ochrophyta</taxon>
        <taxon>Bolidophyceae</taxon>
        <taxon>Parmales</taxon>
        <taxon>Triparmaceae</taxon>
        <taxon>Triparma</taxon>
    </lineage>
</organism>